<feature type="non-terminal residue" evidence="1">
    <location>
        <position position="1"/>
    </location>
</feature>
<protein>
    <submittedName>
        <fullName evidence="1">Uncharacterized protein</fullName>
    </submittedName>
</protein>
<reference evidence="1" key="1">
    <citation type="submission" date="2020-02" db="EMBL/GenBank/DDBJ databases">
        <authorList>
            <person name="Meier V. D."/>
        </authorList>
    </citation>
    <scope>NUCLEOTIDE SEQUENCE</scope>
    <source>
        <strain evidence="1">AVDCRST_MAG49</strain>
    </source>
</reference>
<organism evidence="1">
    <name type="scientific">uncultured Thermomicrobiales bacterium</name>
    <dbReference type="NCBI Taxonomy" id="1645740"/>
    <lineage>
        <taxon>Bacteria</taxon>
        <taxon>Pseudomonadati</taxon>
        <taxon>Thermomicrobiota</taxon>
        <taxon>Thermomicrobia</taxon>
        <taxon>Thermomicrobiales</taxon>
        <taxon>environmental samples</taxon>
    </lineage>
</organism>
<evidence type="ECO:0000313" key="1">
    <source>
        <dbReference type="EMBL" id="CAA9537026.1"/>
    </source>
</evidence>
<dbReference type="EMBL" id="CADCWG010000023">
    <property type="protein sequence ID" value="CAA9537026.1"/>
    <property type="molecule type" value="Genomic_DNA"/>
</dbReference>
<gene>
    <name evidence="1" type="ORF">AVDCRST_MAG49-417</name>
</gene>
<proteinExistence type="predicted"/>
<name>A0A6J4TZY6_9BACT</name>
<sequence length="50" mass="5339">CRRPHPAWPASAAPVTRAALDITTNASDCGTVSYCSDRTPPTALEAARRR</sequence>
<feature type="non-terminal residue" evidence="1">
    <location>
        <position position="50"/>
    </location>
</feature>
<dbReference type="AlphaFoldDB" id="A0A6J4TZY6"/>
<accession>A0A6J4TZY6</accession>